<comment type="caution">
    <text evidence="1">The sequence shown here is derived from an EMBL/GenBank/DDBJ whole genome shotgun (WGS) entry which is preliminary data.</text>
</comment>
<evidence type="ECO:0000313" key="1">
    <source>
        <dbReference type="EMBL" id="KAK2994456.1"/>
    </source>
</evidence>
<sequence>MPKAELSLEYGLVIDPLSRPKVLKREKINITGVGIRAEQPDRTLSAFSTVEEFSEKAGSPMLPKSTIER</sequence>
<accession>A0AA88UTV9</accession>
<organism evidence="1 2">
    <name type="scientific">Escallonia rubra</name>
    <dbReference type="NCBI Taxonomy" id="112253"/>
    <lineage>
        <taxon>Eukaryota</taxon>
        <taxon>Viridiplantae</taxon>
        <taxon>Streptophyta</taxon>
        <taxon>Embryophyta</taxon>
        <taxon>Tracheophyta</taxon>
        <taxon>Spermatophyta</taxon>
        <taxon>Magnoliopsida</taxon>
        <taxon>eudicotyledons</taxon>
        <taxon>Gunneridae</taxon>
        <taxon>Pentapetalae</taxon>
        <taxon>asterids</taxon>
        <taxon>campanulids</taxon>
        <taxon>Escalloniales</taxon>
        <taxon>Escalloniaceae</taxon>
        <taxon>Escallonia</taxon>
    </lineage>
</organism>
<evidence type="ECO:0000313" key="2">
    <source>
        <dbReference type="Proteomes" id="UP001187471"/>
    </source>
</evidence>
<keyword evidence="2" id="KW-1185">Reference proteome</keyword>
<dbReference type="Proteomes" id="UP001187471">
    <property type="component" value="Unassembled WGS sequence"/>
</dbReference>
<reference evidence="1" key="1">
    <citation type="submission" date="2022-12" db="EMBL/GenBank/DDBJ databases">
        <title>Draft genome assemblies for two species of Escallonia (Escalloniales).</title>
        <authorList>
            <person name="Chanderbali A."/>
            <person name="Dervinis C."/>
            <person name="Anghel I."/>
            <person name="Soltis D."/>
            <person name="Soltis P."/>
            <person name="Zapata F."/>
        </authorList>
    </citation>
    <scope>NUCLEOTIDE SEQUENCE</scope>
    <source>
        <strain evidence="1">UCBG92.1500</strain>
        <tissue evidence="1">Leaf</tissue>
    </source>
</reference>
<name>A0AA88UTV9_9ASTE</name>
<proteinExistence type="predicted"/>
<gene>
    <name evidence="1" type="ORF">RJ640_000915</name>
</gene>
<dbReference type="EMBL" id="JAVXUO010000204">
    <property type="protein sequence ID" value="KAK2994456.1"/>
    <property type="molecule type" value="Genomic_DNA"/>
</dbReference>
<protein>
    <submittedName>
        <fullName evidence="1">Uncharacterized protein</fullName>
    </submittedName>
</protein>
<dbReference type="AlphaFoldDB" id="A0AA88UTV9"/>